<feature type="compositionally biased region" description="Basic and acidic residues" evidence="1">
    <location>
        <begin position="122"/>
        <end position="135"/>
    </location>
</feature>
<dbReference type="AlphaFoldDB" id="A0A179BBQ9"/>
<evidence type="ECO:0000313" key="3">
    <source>
        <dbReference type="Proteomes" id="UP000078302"/>
    </source>
</evidence>
<sequence length="162" mass="19074">MNDKTEAPEAAKVWKPLPPQEPEIMRDGRLKHSGEQLDKRIKSLMKTHDLMDGSGHLILKELHRPEKWEIKDVQRYVRAGLDEQNVFYLRKKVDGIINRALMNLARPNRGKPIKQPRKRKGDNRERPERQQRQDVQRGQVTRTIYVIQRRGRPYVTNPGGEK</sequence>
<comment type="caution">
    <text evidence="2">The sequence shown here is derived from an EMBL/GenBank/DDBJ whole genome shotgun (WGS) entry which is preliminary data.</text>
</comment>
<keyword evidence="3" id="KW-1185">Reference proteome</keyword>
<name>A0A179BBQ9_ACIFR</name>
<feature type="region of interest" description="Disordered" evidence="1">
    <location>
        <begin position="1"/>
        <end position="34"/>
    </location>
</feature>
<evidence type="ECO:0000256" key="1">
    <source>
        <dbReference type="SAM" id="MobiDB-lite"/>
    </source>
</evidence>
<feature type="region of interest" description="Disordered" evidence="1">
    <location>
        <begin position="106"/>
        <end position="162"/>
    </location>
</feature>
<dbReference type="Proteomes" id="UP000078302">
    <property type="component" value="Unassembled WGS sequence"/>
</dbReference>
<proteinExistence type="predicted"/>
<evidence type="ECO:0000313" key="2">
    <source>
        <dbReference type="EMBL" id="OAP88551.1"/>
    </source>
</evidence>
<reference evidence="2 3" key="1">
    <citation type="submission" date="2016-04" db="EMBL/GenBank/DDBJ databases">
        <title>Acidithiobacillus ferrooxidans genome sequencing and assembly.</title>
        <authorList>
            <person name="Zhou Z."/>
        </authorList>
    </citation>
    <scope>NUCLEOTIDE SEQUENCE [LARGE SCALE GENOMIC DNA]</scope>
    <source>
        <strain evidence="2 3">BY0502</strain>
    </source>
</reference>
<dbReference type="EMBL" id="LVXZ01000159">
    <property type="protein sequence ID" value="OAP88551.1"/>
    <property type="molecule type" value="Genomic_DNA"/>
</dbReference>
<dbReference type="RefSeq" id="WP_064219699.1">
    <property type="nucleotide sequence ID" value="NZ_LVXZ01000159.1"/>
</dbReference>
<gene>
    <name evidence="2" type="ORF">A4H96_11330</name>
</gene>
<feature type="compositionally biased region" description="Basic and acidic residues" evidence="1">
    <location>
        <begin position="23"/>
        <end position="34"/>
    </location>
</feature>
<feature type="compositionally biased region" description="Basic residues" evidence="1">
    <location>
        <begin position="108"/>
        <end position="121"/>
    </location>
</feature>
<organism evidence="2 3">
    <name type="scientific">Acidithiobacillus ferrooxidans</name>
    <name type="common">Thiobacillus ferrooxidans</name>
    <dbReference type="NCBI Taxonomy" id="920"/>
    <lineage>
        <taxon>Bacteria</taxon>
        <taxon>Pseudomonadati</taxon>
        <taxon>Pseudomonadota</taxon>
        <taxon>Acidithiobacillia</taxon>
        <taxon>Acidithiobacillales</taxon>
        <taxon>Acidithiobacillaceae</taxon>
        <taxon>Acidithiobacillus</taxon>
    </lineage>
</organism>
<accession>A0A179BBQ9</accession>
<protein>
    <submittedName>
        <fullName evidence="2">Uncharacterized protein</fullName>
    </submittedName>
</protein>